<feature type="compositionally biased region" description="Low complexity" evidence="1">
    <location>
        <begin position="281"/>
        <end position="303"/>
    </location>
</feature>
<accession>A0A9P5LC54</accession>
<evidence type="ECO:0000313" key="2">
    <source>
        <dbReference type="EMBL" id="KAF7555819.1"/>
    </source>
</evidence>
<feature type="compositionally biased region" description="Low complexity" evidence="1">
    <location>
        <begin position="250"/>
        <end position="262"/>
    </location>
</feature>
<evidence type="ECO:0000313" key="3">
    <source>
        <dbReference type="Proteomes" id="UP000722485"/>
    </source>
</evidence>
<evidence type="ECO:0000256" key="1">
    <source>
        <dbReference type="SAM" id="MobiDB-lite"/>
    </source>
</evidence>
<organism evidence="2 3">
    <name type="scientific">Cylindrodendrum hubeiense</name>
    <dbReference type="NCBI Taxonomy" id="595255"/>
    <lineage>
        <taxon>Eukaryota</taxon>
        <taxon>Fungi</taxon>
        <taxon>Dikarya</taxon>
        <taxon>Ascomycota</taxon>
        <taxon>Pezizomycotina</taxon>
        <taxon>Sordariomycetes</taxon>
        <taxon>Hypocreomycetidae</taxon>
        <taxon>Hypocreales</taxon>
        <taxon>Nectriaceae</taxon>
        <taxon>Cylindrodendrum</taxon>
    </lineage>
</organism>
<dbReference type="EMBL" id="JAANBB010000017">
    <property type="protein sequence ID" value="KAF7555819.1"/>
    <property type="molecule type" value="Genomic_DNA"/>
</dbReference>
<reference evidence="2" key="1">
    <citation type="submission" date="2020-03" db="EMBL/GenBank/DDBJ databases">
        <title>Draft Genome Sequence of Cylindrodendrum hubeiense.</title>
        <authorList>
            <person name="Buettner E."/>
            <person name="Kellner H."/>
        </authorList>
    </citation>
    <scope>NUCLEOTIDE SEQUENCE</scope>
    <source>
        <strain evidence="2">IHI 201604</strain>
    </source>
</reference>
<keyword evidence="3" id="KW-1185">Reference proteome</keyword>
<dbReference type="Proteomes" id="UP000722485">
    <property type="component" value="Unassembled WGS sequence"/>
</dbReference>
<feature type="region of interest" description="Disordered" evidence="1">
    <location>
        <begin position="250"/>
        <end position="303"/>
    </location>
</feature>
<comment type="caution">
    <text evidence="2">The sequence shown here is derived from an EMBL/GenBank/DDBJ whole genome shotgun (WGS) entry which is preliminary data.</text>
</comment>
<protein>
    <submittedName>
        <fullName evidence="2">Uncharacterized protein</fullName>
    </submittedName>
</protein>
<dbReference type="AlphaFoldDB" id="A0A9P5LC54"/>
<gene>
    <name evidence="2" type="ORF">G7Z17_g1873</name>
</gene>
<sequence length="326" mass="32569">MKSAILSSVVAAGSVAAQITLDAGALNIAAIDASDPEFTTCSAVGDYVAACITAAGGSDALETNAAEFIGCACCIDATAIYPVYSDCSVYLSDEAGPTASDLYSAYDVMYSVCGLSADCSGGVATATATESESETVVDVPTSTTVEVVTSATEDTSSITAAAESSACDEMVGLYSSCSSKIDGFSDLPYGEQASCYCCRGSDGATWTDEMDGYASTCAEWAESSDSDYYVVAKTFATFCDNFSDACESPATTASTEASTTESSDAESTDDSTATIGDLANTDAVTVTVPGPTATDTSSSDSDNAAASVRVGCGAVLAAVAALALAL</sequence>
<dbReference type="OrthoDB" id="4153189at2759"/>
<proteinExistence type="predicted"/>
<name>A0A9P5LC54_9HYPO</name>